<dbReference type="EMBL" id="JAYFSI010000022">
    <property type="protein sequence ID" value="MEA5367336.1"/>
    <property type="molecule type" value="Genomic_DNA"/>
</dbReference>
<dbReference type="Gene3D" id="3.40.190.80">
    <property type="match status" value="1"/>
</dbReference>
<name>A0ABU5RM09_9PSEU</name>
<dbReference type="PANTHER" id="PTHR20854:SF4">
    <property type="entry name" value="INOSITOL-1-MONOPHOSPHATASE-RELATED"/>
    <property type="match status" value="1"/>
</dbReference>
<evidence type="ECO:0000313" key="2">
    <source>
        <dbReference type="Proteomes" id="UP001304298"/>
    </source>
</evidence>
<dbReference type="Pfam" id="PF00459">
    <property type="entry name" value="Inositol_P"/>
    <property type="match status" value="1"/>
</dbReference>
<evidence type="ECO:0000313" key="1">
    <source>
        <dbReference type="EMBL" id="MEA5367336.1"/>
    </source>
</evidence>
<protein>
    <submittedName>
        <fullName evidence="1">Inositol monophosphatase family protein</fullName>
    </submittedName>
</protein>
<gene>
    <name evidence="1" type="ORF">VA596_47950</name>
</gene>
<sequence length="268" mass="28365">MDTATAEDLALLPHLVNVAQEAGRRVREIYSPAARPASRDDLYAGNQRVEEAGADGVRKALTALRPEARWLDDDPETHRTRRQLAGEWWVVDGVEGAVNFLHGLPEWSVNLTLVRDNLPVAAVVYQPVGERTFTAVRGGGARLNGTPLRASAKVDLSAAIVTTSQAGGSAELNRRTAGTIETMFGRALLVRQTVPSTFPLLDVAAGHFDVYWRFGPDLPALAPGVLLATEAGAVATEPGGQPWRADSADVVVAAPGLHATALDALGTA</sequence>
<organism evidence="1 2">
    <name type="scientific">Amycolatopsis heterodermiae</name>
    <dbReference type="NCBI Taxonomy" id="3110235"/>
    <lineage>
        <taxon>Bacteria</taxon>
        <taxon>Bacillati</taxon>
        <taxon>Actinomycetota</taxon>
        <taxon>Actinomycetes</taxon>
        <taxon>Pseudonocardiales</taxon>
        <taxon>Pseudonocardiaceae</taxon>
        <taxon>Amycolatopsis</taxon>
    </lineage>
</organism>
<accession>A0ABU5RM09</accession>
<reference evidence="1 2" key="1">
    <citation type="submission" date="2023-12" db="EMBL/GenBank/DDBJ databases">
        <title>Amycolatopsis sp. V23-08.</title>
        <authorList>
            <person name="Somphong A."/>
        </authorList>
    </citation>
    <scope>NUCLEOTIDE SEQUENCE [LARGE SCALE GENOMIC DNA]</scope>
    <source>
        <strain evidence="1 2">V23-08</strain>
    </source>
</reference>
<comment type="caution">
    <text evidence="1">The sequence shown here is derived from an EMBL/GenBank/DDBJ whole genome shotgun (WGS) entry which is preliminary data.</text>
</comment>
<dbReference type="InterPro" id="IPR000760">
    <property type="entry name" value="Inositol_monophosphatase-like"/>
</dbReference>
<dbReference type="Gene3D" id="3.30.540.10">
    <property type="entry name" value="Fructose-1,6-Bisphosphatase, subunit A, domain 1"/>
    <property type="match status" value="1"/>
</dbReference>
<keyword evidence="2" id="KW-1185">Reference proteome</keyword>
<proteinExistence type="predicted"/>
<dbReference type="RefSeq" id="WP_323337257.1">
    <property type="nucleotide sequence ID" value="NZ_JAYFSI010000022.1"/>
</dbReference>
<dbReference type="Proteomes" id="UP001304298">
    <property type="component" value="Unassembled WGS sequence"/>
</dbReference>
<dbReference type="PRINTS" id="PR00377">
    <property type="entry name" value="IMPHPHTASES"/>
</dbReference>
<dbReference type="PANTHER" id="PTHR20854">
    <property type="entry name" value="INOSITOL MONOPHOSPHATASE"/>
    <property type="match status" value="1"/>
</dbReference>
<dbReference type="SUPFAM" id="SSF56655">
    <property type="entry name" value="Carbohydrate phosphatase"/>
    <property type="match status" value="1"/>
</dbReference>